<name>A0A7C5EUD8_9BACT</name>
<protein>
    <submittedName>
        <fullName evidence="3">SHOCT domain-containing protein</fullName>
    </submittedName>
</protein>
<gene>
    <name evidence="3" type="ORF">ENW48_09755</name>
</gene>
<keyword evidence="1" id="KW-1133">Transmembrane helix</keyword>
<keyword evidence="1" id="KW-0472">Membrane</keyword>
<dbReference type="AlphaFoldDB" id="A0A7C5EUD8"/>
<reference evidence="3" key="1">
    <citation type="journal article" date="2020" name="mSystems">
        <title>Genome- and Community-Level Interaction Insights into Carbon Utilization and Element Cycling Functions of Hydrothermarchaeota in Hydrothermal Sediment.</title>
        <authorList>
            <person name="Zhou Z."/>
            <person name="Liu Y."/>
            <person name="Xu W."/>
            <person name="Pan J."/>
            <person name="Luo Z.H."/>
            <person name="Li M."/>
        </authorList>
    </citation>
    <scope>NUCLEOTIDE SEQUENCE [LARGE SCALE GENOMIC DNA]</scope>
    <source>
        <strain evidence="3">SpSt-853</strain>
    </source>
</reference>
<dbReference type="Pfam" id="PF09851">
    <property type="entry name" value="SHOCT"/>
    <property type="match status" value="1"/>
</dbReference>
<feature type="transmembrane region" description="Helical" evidence="1">
    <location>
        <begin position="15"/>
        <end position="37"/>
    </location>
</feature>
<comment type="caution">
    <text evidence="3">The sequence shown here is derived from an EMBL/GenBank/DDBJ whole genome shotgun (WGS) entry which is preliminary data.</text>
</comment>
<accession>A0A7C5EUD8</accession>
<evidence type="ECO:0000313" key="3">
    <source>
        <dbReference type="EMBL" id="HGZ12484.1"/>
    </source>
</evidence>
<keyword evidence="1" id="KW-0812">Transmembrane</keyword>
<sequence>MGPMYWCWWKPGNFFWGWPFCFPFLILVLLICLFFFLRRRERPGPASDTGGARGTAEVSPLDLVKHRYAKGEISRAEFETLKKDLSN</sequence>
<evidence type="ECO:0000259" key="2">
    <source>
        <dbReference type="Pfam" id="PF09851"/>
    </source>
</evidence>
<dbReference type="InterPro" id="IPR018649">
    <property type="entry name" value="SHOCT"/>
</dbReference>
<proteinExistence type="predicted"/>
<feature type="domain" description="SHOCT" evidence="2">
    <location>
        <begin position="60"/>
        <end position="85"/>
    </location>
</feature>
<evidence type="ECO:0000256" key="1">
    <source>
        <dbReference type="SAM" id="Phobius"/>
    </source>
</evidence>
<organism evidence="3">
    <name type="scientific">Desulfobacca acetoxidans</name>
    <dbReference type="NCBI Taxonomy" id="60893"/>
    <lineage>
        <taxon>Bacteria</taxon>
        <taxon>Pseudomonadati</taxon>
        <taxon>Thermodesulfobacteriota</taxon>
        <taxon>Desulfobaccia</taxon>
        <taxon>Desulfobaccales</taxon>
        <taxon>Desulfobaccaceae</taxon>
        <taxon>Desulfobacca</taxon>
    </lineage>
</organism>
<dbReference type="EMBL" id="DTKJ01000065">
    <property type="protein sequence ID" value="HGZ12484.1"/>
    <property type="molecule type" value="Genomic_DNA"/>
</dbReference>